<dbReference type="GO" id="GO:0017004">
    <property type="term" value="P:cytochrome complex assembly"/>
    <property type="evidence" value="ECO:0007669"/>
    <property type="project" value="UniProtKB-KW"/>
</dbReference>
<evidence type="ECO:0000256" key="2">
    <source>
        <dbReference type="ARBA" id="ARBA00022748"/>
    </source>
</evidence>
<evidence type="ECO:0000256" key="3">
    <source>
        <dbReference type="ARBA" id="ARBA00023284"/>
    </source>
</evidence>
<dbReference type="PANTHER" id="PTHR42852:SF18">
    <property type="entry name" value="CHROMOSOME UNDETERMINED SCAFFOLD_47, WHOLE GENOME SHOTGUN SEQUENCE"/>
    <property type="match status" value="1"/>
</dbReference>
<dbReference type="GO" id="GO:0030313">
    <property type="term" value="C:cell envelope"/>
    <property type="evidence" value="ECO:0007669"/>
    <property type="project" value="UniProtKB-SubCell"/>
</dbReference>
<dbReference type="InterPro" id="IPR050553">
    <property type="entry name" value="Thioredoxin_ResA/DsbE_sf"/>
</dbReference>
<dbReference type="PROSITE" id="PS00194">
    <property type="entry name" value="THIOREDOXIN_1"/>
    <property type="match status" value="1"/>
</dbReference>
<evidence type="ECO:0000256" key="1">
    <source>
        <dbReference type="ARBA" id="ARBA00004196"/>
    </source>
</evidence>
<dbReference type="InterPro" id="IPR013740">
    <property type="entry name" value="Redoxin"/>
</dbReference>
<dbReference type="SUPFAM" id="SSF52833">
    <property type="entry name" value="Thioredoxin-like"/>
    <property type="match status" value="1"/>
</dbReference>
<dbReference type="GO" id="GO:0015036">
    <property type="term" value="F:disulfide oxidoreductase activity"/>
    <property type="evidence" value="ECO:0007669"/>
    <property type="project" value="UniProtKB-ARBA"/>
</dbReference>
<gene>
    <name evidence="5" type="ORF">F3S47_04685</name>
</gene>
<evidence type="ECO:0000313" key="6">
    <source>
        <dbReference type="Proteomes" id="UP000326554"/>
    </source>
</evidence>
<reference evidence="5 6" key="1">
    <citation type="submission" date="2019-09" db="EMBL/GenBank/DDBJ databases">
        <authorList>
            <person name="Park J.-S."/>
            <person name="Choi H.-J."/>
        </authorList>
    </citation>
    <scope>NUCLEOTIDE SEQUENCE [LARGE SCALE GENOMIC DNA]</scope>
    <source>
        <strain evidence="5 6">176SS1-4</strain>
    </source>
</reference>
<comment type="subcellular location">
    <subcellularLocation>
        <location evidence="1">Cell envelope</location>
    </subcellularLocation>
</comment>
<dbReference type="Proteomes" id="UP000326554">
    <property type="component" value="Unassembled WGS sequence"/>
</dbReference>
<dbReference type="InterPro" id="IPR013766">
    <property type="entry name" value="Thioredoxin_domain"/>
</dbReference>
<dbReference type="PANTHER" id="PTHR42852">
    <property type="entry name" value="THIOL:DISULFIDE INTERCHANGE PROTEIN DSBE"/>
    <property type="match status" value="1"/>
</dbReference>
<dbReference type="InterPro" id="IPR036249">
    <property type="entry name" value="Thioredoxin-like_sf"/>
</dbReference>
<comment type="caution">
    <text evidence="5">The sequence shown here is derived from an EMBL/GenBank/DDBJ whole genome shotgun (WGS) entry which is preliminary data.</text>
</comment>
<evidence type="ECO:0000313" key="5">
    <source>
        <dbReference type="EMBL" id="KAA9010543.1"/>
    </source>
</evidence>
<organism evidence="5 6">
    <name type="scientific">Histidinibacterium aquaticum</name>
    <dbReference type="NCBI Taxonomy" id="2613962"/>
    <lineage>
        <taxon>Bacteria</taxon>
        <taxon>Pseudomonadati</taxon>
        <taxon>Pseudomonadota</taxon>
        <taxon>Alphaproteobacteria</taxon>
        <taxon>Rhodobacterales</taxon>
        <taxon>Paracoccaceae</taxon>
        <taxon>Histidinibacterium</taxon>
    </lineage>
</organism>
<evidence type="ECO:0000259" key="4">
    <source>
        <dbReference type="PROSITE" id="PS51352"/>
    </source>
</evidence>
<dbReference type="PROSITE" id="PS51352">
    <property type="entry name" value="THIOREDOXIN_2"/>
    <property type="match status" value="1"/>
</dbReference>
<feature type="domain" description="Thioredoxin" evidence="4">
    <location>
        <begin position="62"/>
        <end position="204"/>
    </location>
</feature>
<keyword evidence="6" id="KW-1185">Reference proteome</keyword>
<dbReference type="InterPro" id="IPR017937">
    <property type="entry name" value="Thioredoxin_CS"/>
</dbReference>
<dbReference type="Pfam" id="PF08534">
    <property type="entry name" value="Redoxin"/>
    <property type="match status" value="1"/>
</dbReference>
<protein>
    <submittedName>
        <fullName evidence="5">TlpA family protein disulfide reductase</fullName>
    </submittedName>
</protein>
<sequence>MIASGPPAKRPPHMAFEEFDMRGPARFASSALIYTALMFGANVGMADIAELREGDMRKLSVHETPVEAASAPFEAAGGGELTLGDFSGKIVLLNFWATWCAPCRHEMPALSTLQADYGGEDFEVVTVAAGRNPQPAMERFFSEIDVDNLPLHRDPTQQFAREMGVLGLPVTVILDREGQEIARLQGGADWASDSARAIVEALLEE</sequence>
<dbReference type="CDD" id="cd02966">
    <property type="entry name" value="TlpA_like_family"/>
    <property type="match status" value="1"/>
</dbReference>
<keyword evidence="2" id="KW-0201">Cytochrome c-type biogenesis</keyword>
<proteinExistence type="predicted"/>
<dbReference type="Gene3D" id="3.40.30.10">
    <property type="entry name" value="Glutaredoxin"/>
    <property type="match status" value="1"/>
</dbReference>
<dbReference type="EMBL" id="VYQE01000001">
    <property type="protein sequence ID" value="KAA9010543.1"/>
    <property type="molecule type" value="Genomic_DNA"/>
</dbReference>
<accession>A0A5J5GS92</accession>
<dbReference type="AlphaFoldDB" id="A0A5J5GS92"/>
<name>A0A5J5GS92_9RHOB</name>
<keyword evidence="3" id="KW-0676">Redox-active center</keyword>